<dbReference type="Gene3D" id="3.40.640.10">
    <property type="entry name" value="Type I PLP-dependent aspartate aminotransferase-like (Major domain)"/>
    <property type="match status" value="1"/>
</dbReference>
<evidence type="ECO:0000256" key="6">
    <source>
        <dbReference type="ARBA" id="ARBA00014798"/>
    </source>
</evidence>
<evidence type="ECO:0000313" key="13">
    <source>
        <dbReference type="EMBL" id="EGJ30170.1"/>
    </source>
</evidence>
<dbReference type="NCBIfam" id="TIGR02407">
    <property type="entry name" value="ectoine_ectB"/>
    <property type="match status" value="1"/>
</dbReference>
<evidence type="ECO:0000256" key="12">
    <source>
        <dbReference type="RuleBase" id="RU365034"/>
    </source>
</evidence>
<dbReference type="NCBIfam" id="NF006733">
    <property type="entry name" value="PRK09264.1"/>
    <property type="match status" value="1"/>
</dbReference>
<proteinExistence type="inferred from homology"/>
<dbReference type="GO" id="GO:0030170">
    <property type="term" value="F:pyridoxal phosphate binding"/>
    <property type="evidence" value="ECO:0007669"/>
    <property type="project" value="InterPro"/>
</dbReference>
<dbReference type="Pfam" id="PF00202">
    <property type="entry name" value="Aminotran_3"/>
    <property type="match status" value="1"/>
</dbReference>
<dbReference type="Proteomes" id="UP000003959">
    <property type="component" value="Unassembled WGS sequence"/>
</dbReference>
<gene>
    <name evidence="13" type="ORF">LYNGBM3L_53770</name>
</gene>
<evidence type="ECO:0000256" key="8">
    <source>
        <dbReference type="ARBA" id="ARBA00022679"/>
    </source>
</evidence>
<dbReference type="PIRSF" id="PIRSF000521">
    <property type="entry name" value="Transaminase_4ab_Lys_Orn"/>
    <property type="match status" value="1"/>
</dbReference>
<dbReference type="Gene3D" id="3.90.1150.10">
    <property type="entry name" value="Aspartate Aminotransferase, domain 1"/>
    <property type="match status" value="1"/>
</dbReference>
<reference evidence="14" key="1">
    <citation type="journal article" date="2011" name="Proc. Natl. Acad. Sci. U.S.A.">
        <title>Genomic insights into the physiology and ecology of the marine filamentous cyanobacterium Lyngbya majuscula.</title>
        <authorList>
            <person name="Jones A.C."/>
            <person name="Monroe E.A."/>
            <person name="Podell S."/>
            <person name="Hess W.R."/>
            <person name="Klages S."/>
            <person name="Esquenazi E."/>
            <person name="Niessen S."/>
            <person name="Hoover H."/>
            <person name="Rothmann M."/>
            <person name="Lasken R.S."/>
            <person name="Yates J.R.III."/>
            <person name="Reinhardt R."/>
            <person name="Kube M."/>
            <person name="Burkart M.D."/>
            <person name="Allen E.E."/>
            <person name="Dorrestein P.C."/>
            <person name="Gerwick W.H."/>
            <person name="Gerwick L."/>
        </authorList>
    </citation>
    <scope>NUCLEOTIDE SEQUENCE [LARGE SCALE GENOMIC DNA]</scope>
    <source>
        <strain evidence="14">3L</strain>
    </source>
</reference>
<dbReference type="EMBL" id="GL890957">
    <property type="protein sequence ID" value="EGJ30170.1"/>
    <property type="molecule type" value="Genomic_DNA"/>
</dbReference>
<keyword evidence="8 12" id="KW-0808">Transferase</keyword>
<evidence type="ECO:0000256" key="11">
    <source>
        <dbReference type="RuleBase" id="RU003560"/>
    </source>
</evidence>
<dbReference type="GO" id="GO:0045303">
    <property type="term" value="F:diaminobutyrate-2-oxoglutarate transaminase activity"/>
    <property type="evidence" value="ECO:0007669"/>
    <property type="project" value="UniProtKB-EC"/>
</dbReference>
<dbReference type="OrthoDB" id="9807885at2"/>
<dbReference type="InterPro" id="IPR015422">
    <property type="entry name" value="PyrdxlP-dep_Trfase_small"/>
</dbReference>
<dbReference type="InterPro" id="IPR049704">
    <property type="entry name" value="Aminotrans_3_PPA_site"/>
</dbReference>
<dbReference type="EC" id="2.6.1.76" evidence="5 12"/>
<evidence type="ECO:0000256" key="9">
    <source>
        <dbReference type="ARBA" id="ARBA00022898"/>
    </source>
</evidence>
<dbReference type="eggNOG" id="COG0160">
    <property type="taxonomic scope" value="Bacteria"/>
</dbReference>
<dbReference type="CDD" id="cd00610">
    <property type="entry name" value="OAT_like"/>
    <property type="match status" value="1"/>
</dbReference>
<dbReference type="PANTHER" id="PTHR43552:SF2">
    <property type="entry name" value="DIAMINOBUTYRATE--2-OXOGLUTARATE TRANSAMINASE"/>
    <property type="match status" value="1"/>
</dbReference>
<evidence type="ECO:0000256" key="7">
    <source>
        <dbReference type="ARBA" id="ARBA00022576"/>
    </source>
</evidence>
<keyword evidence="14" id="KW-1185">Reference proteome</keyword>
<evidence type="ECO:0000256" key="1">
    <source>
        <dbReference type="ARBA" id="ARBA00001933"/>
    </source>
</evidence>
<evidence type="ECO:0000256" key="3">
    <source>
        <dbReference type="ARBA" id="ARBA00004946"/>
    </source>
</evidence>
<dbReference type="InterPro" id="IPR015424">
    <property type="entry name" value="PyrdxlP-dep_Trfase"/>
</dbReference>
<organism evidence="13 14">
    <name type="scientific">Moorena producens 3L</name>
    <dbReference type="NCBI Taxonomy" id="489825"/>
    <lineage>
        <taxon>Bacteria</taxon>
        <taxon>Bacillati</taxon>
        <taxon>Cyanobacteriota</taxon>
        <taxon>Cyanophyceae</taxon>
        <taxon>Coleofasciculales</taxon>
        <taxon>Coleofasciculaceae</taxon>
        <taxon>Moorena</taxon>
    </lineage>
</organism>
<accession>F4XZ18</accession>
<sequence length="442" mass="49092">MNSQKAIQDPERKSILTDYLSPDHPIDEIFNRYESNVRSYCRSFPAVFSRSKGSKLYLESGEELIDFFAGAGTLNYGHNNPFIKDKISQYISQDGLIHGLDMYSSAKKEFLHKFSNILNVRELDYKIQFPGPTGTNAIEAALKLARKVTGREGIFSFMGGFHGVSLGSLAVTGNQKFRKAAGLPLTNVTFIPYESSPYGNFDSLGYIDRILTDPSSGIELPAAIIVETVQAEGGVYVASIDWLESLKSLCERHDILLICDDIQAGCGRTGYFFSFERANITPDIVTLSKSLSGYGLPLSVVLMRRDIDIWEPGEHNGTFRGNQLAFVGASAAFDHYWGGKSLEIKLREKESFLSNFMQSEILEKFEGVEVRGAGMIWGIDMSSHSSPEVSKRVSQLCFENGLVVEVCGRNSSVIKLLPPLTIDIHDLRQGCEIIVKAMSRLW</sequence>
<dbReference type="GO" id="GO:0019491">
    <property type="term" value="P:ectoine biosynthetic process"/>
    <property type="evidence" value="ECO:0007669"/>
    <property type="project" value="UniProtKB-UniPathway"/>
</dbReference>
<dbReference type="UniPathway" id="UPA00067">
    <property type="reaction ID" value="UER00121"/>
</dbReference>
<comment type="cofactor">
    <cofactor evidence="1 12">
        <name>pyridoxal 5'-phosphate</name>
        <dbReference type="ChEBI" id="CHEBI:597326"/>
    </cofactor>
</comment>
<comment type="similarity">
    <text evidence="4 11">Belongs to the class-III pyridoxal-phosphate-dependent aminotransferase family.</text>
</comment>
<evidence type="ECO:0000256" key="5">
    <source>
        <dbReference type="ARBA" id="ARBA00013155"/>
    </source>
</evidence>
<evidence type="ECO:0000256" key="10">
    <source>
        <dbReference type="ARBA" id="ARBA00049111"/>
    </source>
</evidence>
<name>F4XZ18_9CYAN</name>
<comment type="pathway">
    <text evidence="3 12">Amine and polyamine biosynthesis; ectoine biosynthesis; L-ectoine from L-aspartate 4-semialdehyde: step 1/3.</text>
</comment>
<dbReference type="PROSITE" id="PS00600">
    <property type="entry name" value="AA_TRANSFER_CLASS_3"/>
    <property type="match status" value="1"/>
</dbReference>
<keyword evidence="7 12" id="KW-0032">Aminotransferase</keyword>
<dbReference type="PANTHER" id="PTHR43552">
    <property type="entry name" value="DIAMINOBUTYRATE--2-OXOGLUTARATE AMINOTRANSFERASE"/>
    <property type="match status" value="1"/>
</dbReference>
<evidence type="ECO:0000256" key="4">
    <source>
        <dbReference type="ARBA" id="ARBA00008954"/>
    </source>
</evidence>
<dbReference type="AlphaFoldDB" id="F4XZ18"/>
<comment type="catalytic activity">
    <reaction evidence="10 12">
        <text>L-2,4-diaminobutanoate + 2-oxoglutarate = L-aspartate 4-semialdehyde + L-glutamate</text>
        <dbReference type="Rhea" id="RHEA:11160"/>
        <dbReference type="ChEBI" id="CHEBI:16810"/>
        <dbReference type="ChEBI" id="CHEBI:29985"/>
        <dbReference type="ChEBI" id="CHEBI:58761"/>
        <dbReference type="ChEBI" id="CHEBI:537519"/>
        <dbReference type="EC" id="2.6.1.76"/>
    </reaction>
</comment>
<dbReference type="InterPro" id="IPR005814">
    <property type="entry name" value="Aminotrans_3"/>
</dbReference>
<dbReference type="InterPro" id="IPR012773">
    <property type="entry name" value="Ectoine_EctB"/>
</dbReference>
<dbReference type="NCBIfam" id="TIGR00709">
    <property type="entry name" value="dat"/>
    <property type="match status" value="1"/>
</dbReference>
<dbReference type="SUPFAM" id="SSF53383">
    <property type="entry name" value="PLP-dependent transferases"/>
    <property type="match status" value="1"/>
</dbReference>
<dbReference type="HOGENOM" id="CLU_016922_10_0_3"/>
<keyword evidence="9 11" id="KW-0663">Pyridoxal phosphate</keyword>
<dbReference type="GO" id="GO:0047307">
    <property type="term" value="F:diaminobutyrate-pyruvate transaminase activity"/>
    <property type="evidence" value="ECO:0007669"/>
    <property type="project" value="InterPro"/>
</dbReference>
<dbReference type="InterPro" id="IPR004637">
    <property type="entry name" value="Dat"/>
</dbReference>
<dbReference type="InterPro" id="IPR015421">
    <property type="entry name" value="PyrdxlP-dep_Trfase_major"/>
</dbReference>
<dbReference type="RefSeq" id="WP_008188187.1">
    <property type="nucleotide sequence ID" value="NZ_GL890957.1"/>
</dbReference>
<evidence type="ECO:0000313" key="14">
    <source>
        <dbReference type="Proteomes" id="UP000003959"/>
    </source>
</evidence>
<protein>
    <recommendedName>
        <fullName evidence="6 12">Diaminobutyrate--2-oxoglutarate transaminase</fullName>
        <ecNumber evidence="5 12">2.6.1.76</ecNumber>
    </recommendedName>
    <alternativeName>
        <fullName evidence="12">DABA aminotransferase</fullName>
    </alternativeName>
</protein>
<evidence type="ECO:0000256" key="2">
    <source>
        <dbReference type="ARBA" id="ARBA00002189"/>
    </source>
</evidence>
<comment type="function">
    <text evidence="2 12">Catalyzes reversively the conversion of L-aspartate beta-semialdehyde (ASA) to L-2,4-diaminobutyrate (DABA) by transamination with L-glutamate.</text>
</comment>